<evidence type="ECO:0000256" key="4">
    <source>
        <dbReference type="ARBA" id="ARBA00010318"/>
    </source>
</evidence>
<evidence type="ECO:0000256" key="12">
    <source>
        <dbReference type="HAMAP-Rule" id="MF_00435"/>
    </source>
</evidence>
<keyword evidence="10 12" id="KW-0100">Branched-chain amino acid biosynthesis</keyword>
<dbReference type="NCBIfam" id="TIGR00465">
    <property type="entry name" value="ilvC"/>
    <property type="match status" value="1"/>
</dbReference>
<feature type="domain" description="KARI C-terminal knotted" evidence="15">
    <location>
        <begin position="184"/>
        <end position="329"/>
    </location>
</feature>
<dbReference type="InterPro" id="IPR000506">
    <property type="entry name" value="KARI_C"/>
</dbReference>
<sequence>MAITIYTNEDIKPGAIAGQRIAIIGYGSQGRAHAQNLKDSGHDVVAGVRHGGTGWKHATADGVPTAEPAEAVKGADIIAILTPDMVQGDVYRDIIEPNAKEGSALLFAHGFSIIYERITPRADMDVILVAPKGPGDLVRREFQRGRGVPSLFAVEKDVTGKARDRAMGYAKGNGGATGGLLETTFREETETDLFGEQAVLCGGAKELVISGFNTLVEAGYQPEIAYFECMHELKLIVDLFYEGGISKMHHFISETAKYGAVASGPRVVTEETKVRMKTILDEIQDGTFARNWIAENEAGKPQYEAWLKQDRESQIEQVGARLRERMAWLNTPKAEAA</sequence>
<evidence type="ECO:0000259" key="14">
    <source>
        <dbReference type="PROSITE" id="PS51850"/>
    </source>
</evidence>
<feature type="binding site" evidence="12 13">
    <location>
        <position position="253"/>
    </location>
    <ligand>
        <name>substrate</name>
    </ligand>
</feature>
<dbReference type="Pfam" id="PF01450">
    <property type="entry name" value="KARI_C"/>
    <property type="match status" value="1"/>
</dbReference>
<evidence type="ECO:0000256" key="7">
    <source>
        <dbReference type="ARBA" id="ARBA00022842"/>
    </source>
</evidence>
<dbReference type="PIRSF" id="PIRSF000116">
    <property type="entry name" value="IlvC_gammaproteo"/>
    <property type="match status" value="1"/>
</dbReference>
<comment type="catalytic activity">
    <reaction evidence="12">
        <text>(2R,3R)-2,3-dihydroxy-3-methylpentanoate + NADP(+) = (S)-2-ethyl-2-hydroxy-3-oxobutanoate + NADPH + H(+)</text>
        <dbReference type="Rhea" id="RHEA:13493"/>
        <dbReference type="ChEBI" id="CHEBI:15378"/>
        <dbReference type="ChEBI" id="CHEBI:49256"/>
        <dbReference type="ChEBI" id="CHEBI:49258"/>
        <dbReference type="ChEBI" id="CHEBI:57783"/>
        <dbReference type="ChEBI" id="CHEBI:58349"/>
        <dbReference type="EC" id="1.1.1.86"/>
    </reaction>
</comment>
<evidence type="ECO:0000256" key="9">
    <source>
        <dbReference type="ARBA" id="ARBA00023002"/>
    </source>
</evidence>
<dbReference type="InterPro" id="IPR014359">
    <property type="entry name" value="KARI_prok"/>
</dbReference>
<organism evidence="16 17">
    <name type="scientific">Brevundimonas nasdae</name>
    <dbReference type="NCBI Taxonomy" id="172043"/>
    <lineage>
        <taxon>Bacteria</taxon>
        <taxon>Pseudomonadati</taxon>
        <taxon>Pseudomonadota</taxon>
        <taxon>Alphaproteobacteria</taxon>
        <taxon>Caulobacterales</taxon>
        <taxon>Caulobacteraceae</taxon>
        <taxon>Brevundimonas</taxon>
    </lineage>
</organism>
<dbReference type="GO" id="GO:0009099">
    <property type="term" value="P:L-valine biosynthetic process"/>
    <property type="evidence" value="ECO:0007669"/>
    <property type="project" value="UniProtKB-UniRule"/>
</dbReference>
<dbReference type="PANTHER" id="PTHR21371">
    <property type="entry name" value="KETOL-ACID REDUCTOISOMERASE, MITOCHONDRIAL"/>
    <property type="match status" value="1"/>
</dbReference>
<comment type="caution">
    <text evidence="12">Lacks conserved residue(s) required for the propagation of feature annotation.</text>
</comment>
<dbReference type="SUPFAM" id="SSF51735">
    <property type="entry name" value="NAD(P)-binding Rossmann-fold domains"/>
    <property type="match status" value="1"/>
</dbReference>
<comment type="catalytic activity">
    <reaction evidence="11 12">
        <text>(2R)-2,3-dihydroxy-3-methylbutanoate + NADP(+) = (2S)-2-acetolactate + NADPH + H(+)</text>
        <dbReference type="Rhea" id="RHEA:22068"/>
        <dbReference type="ChEBI" id="CHEBI:15378"/>
        <dbReference type="ChEBI" id="CHEBI:49072"/>
        <dbReference type="ChEBI" id="CHEBI:57783"/>
        <dbReference type="ChEBI" id="CHEBI:58349"/>
        <dbReference type="ChEBI" id="CHEBI:58476"/>
        <dbReference type="EC" id="1.1.1.86"/>
    </reaction>
</comment>
<comment type="similarity">
    <text evidence="4 12 13">Belongs to the ketol-acid reductoisomerase family.</text>
</comment>
<dbReference type="UniPathway" id="UPA00047">
    <property type="reaction ID" value="UER00056"/>
</dbReference>
<feature type="domain" description="KARI N-terminal Rossmann" evidence="14">
    <location>
        <begin position="3"/>
        <end position="183"/>
    </location>
</feature>
<evidence type="ECO:0000256" key="10">
    <source>
        <dbReference type="ARBA" id="ARBA00023304"/>
    </source>
</evidence>
<comment type="cofactor">
    <cofactor evidence="12">
        <name>Mg(2+)</name>
        <dbReference type="ChEBI" id="CHEBI:18420"/>
    </cofactor>
    <text evidence="12">Binds 2 magnesium ions per subunit.</text>
</comment>
<dbReference type="InterPro" id="IPR036291">
    <property type="entry name" value="NAD(P)-bd_dom_sf"/>
</dbReference>
<feature type="binding site" evidence="12 13">
    <location>
        <position position="192"/>
    </location>
    <ligand>
        <name>Mg(2+)</name>
        <dbReference type="ChEBI" id="CHEBI:18420"/>
        <label>2</label>
    </ligand>
</feature>
<dbReference type="GO" id="GO:0000287">
    <property type="term" value="F:magnesium ion binding"/>
    <property type="evidence" value="ECO:0007669"/>
    <property type="project" value="UniProtKB-UniRule"/>
</dbReference>
<dbReference type="GO" id="GO:0009097">
    <property type="term" value="P:isoleucine biosynthetic process"/>
    <property type="evidence" value="ECO:0007669"/>
    <property type="project" value="UniProtKB-UniRule"/>
</dbReference>
<evidence type="ECO:0000256" key="3">
    <source>
        <dbReference type="ARBA" id="ARBA00004885"/>
    </source>
</evidence>
<evidence type="ECO:0000256" key="13">
    <source>
        <dbReference type="PROSITE-ProRule" id="PRU01198"/>
    </source>
</evidence>
<dbReference type="Gene3D" id="3.40.50.720">
    <property type="entry name" value="NAD(P)-binding Rossmann-like Domain"/>
    <property type="match status" value="1"/>
</dbReference>
<dbReference type="InterPro" id="IPR013116">
    <property type="entry name" value="KARI_N"/>
</dbReference>
<dbReference type="AlphaFoldDB" id="A0A0B4CEI3"/>
<dbReference type="FunFam" id="3.40.50.720:FF:000023">
    <property type="entry name" value="Ketol-acid reductoisomerase (NADP(+))"/>
    <property type="match status" value="1"/>
</dbReference>
<dbReference type="PROSITE" id="PS51850">
    <property type="entry name" value="KARI_N"/>
    <property type="match status" value="1"/>
</dbReference>
<keyword evidence="9 12" id="KW-0560">Oxidoreductase</keyword>
<reference evidence="16 17" key="1">
    <citation type="submission" date="2014-12" db="EMBL/GenBank/DDBJ databases">
        <title>Genome sequencing of Brevundimonas nasdae TPW30.</title>
        <authorList>
            <person name="Tan P.W."/>
            <person name="Chan K.-G."/>
        </authorList>
    </citation>
    <scope>NUCLEOTIDE SEQUENCE [LARGE SCALE GENOMIC DNA]</scope>
    <source>
        <strain evidence="16 17">TPW30</strain>
    </source>
</reference>
<evidence type="ECO:0000313" key="17">
    <source>
        <dbReference type="Proteomes" id="UP000031166"/>
    </source>
</evidence>
<keyword evidence="7 12" id="KW-0460">Magnesium</keyword>
<feature type="binding site" evidence="12 13">
    <location>
        <position position="192"/>
    </location>
    <ligand>
        <name>Mg(2+)</name>
        <dbReference type="ChEBI" id="CHEBI:18420"/>
        <label>1</label>
    </ligand>
</feature>
<comment type="function">
    <text evidence="1 12">Involved in the biosynthesis of branched-chain amino acids (BCAA). Catalyzes an alkyl-migration followed by a ketol-acid reduction of (S)-2-acetolactate (S2AL) to yield (R)-2,3-dihydroxy-isovalerate. In the isomerase reaction, S2AL is rearranged via a Mg-dependent methyl migration to produce 3-hydroxy-3-methyl-2-ketobutyrate (HMKB). In the reductase reaction, this 2-ketoacid undergoes a metal-dependent reduction by NADPH to yield (R)-2,3-dihydroxy-isovalerate.</text>
</comment>
<dbReference type="NCBIfam" id="NF004017">
    <property type="entry name" value="PRK05479.1"/>
    <property type="match status" value="1"/>
</dbReference>
<evidence type="ECO:0000256" key="6">
    <source>
        <dbReference type="ARBA" id="ARBA00022723"/>
    </source>
</evidence>
<dbReference type="PANTHER" id="PTHR21371:SF1">
    <property type="entry name" value="KETOL-ACID REDUCTOISOMERASE, MITOCHONDRIAL"/>
    <property type="match status" value="1"/>
</dbReference>
<evidence type="ECO:0000259" key="15">
    <source>
        <dbReference type="PROSITE" id="PS51851"/>
    </source>
</evidence>
<evidence type="ECO:0000256" key="2">
    <source>
        <dbReference type="ARBA" id="ARBA00004864"/>
    </source>
</evidence>
<dbReference type="RefSeq" id="WP_039244604.1">
    <property type="nucleotide sequence ID" value="NZ_JWSY01000005.1"/>
</dbReference>
<feature type="binding site" evidence="12 13">
    <location>
        <position position="196"/>
    </location>
    <ligand>
        <name>Mg(2+)</name>
        <dbReference type="ChEBI" id="CHEBI:18420"/>
        <label>1</label>
    </ligand>
</feature>
<dbReference type="GO" id="GO:0050661">
    <property type="term" value="F:NADP binding"/>
    <property type="evidence" value="ECO:0007669"/>
    <property type="project" value="InterPro"/>
</dbReference>
<dbReference type="UniPathway" id="UPA00049">
    <property type="reaction ID" value="UER00060"/>
</dbReference>
<dbReference type="PROSITE" id="PS51851">
    <property type="entry name" value="KARI_C"/>
    <property type="match status" value="1"/>
</dbReference>
<gene>
    <name evidence="12" type="primary">ilvC</name>
    <name evidence="16" type="ORF">RM53_04290</name>
</gene>
<feature type="binding site" evidence="12 13">
    <location>
        <position position="228"/>
    </location>
    <ligand>
        <name>Mg(2+)</name>
        <dbReference type="ChEBI" id="CHEBI:18420"/>
        <label>2</label>
    </ligand>
</feature>
<keyword evidence="8 12" id="KW-0521">NADP</keyword>
<evidence type="ECO:0000256" key="11">
    <source>
        <dbReference type="ARBA" id="ARBA00049021"/>
    </source>
</evidence>
<protein>
    <recommendedName>
        <fullName evidence="12">Ketol-acid reductoisomerase (NADP(+))</fullName>
        <shortName evidence="12">KARI</shortName>
        <ecNumber evidence="12">1.1.1.86</ecNumber>
    </recommendedName>
    <alternativeName>
        <fullName evidence="12">Acetohydroxy-acid isomeroreductase</fullName>
        <shortName evidence="12">AHIR</shortName>
    </alternativeName>
    <alternativeName>
        <fullName evidence="12">Alpha-keto-beta-hydroxylacyl reductoisomerase</fullName>
    </alternativeName>
</protein>
<dbReference type="HAMAP" id="MF_00435">
    <property type="entry name" value="IlvC"/>
    <property type="match status" value="1"/>
</dbReference>
<feature type="binding site" evidence="12">
    <location>
        <begin position="26"/>
        <end position="29"/>
    </location>
    <ligand>
        <name>NADP(+)</name>
        <dbReference type="ChEBI" id="CHEBI:58349"/>
    </ligand>
</feature>
<keyword evidence="6 12" id="KW-0479">Metal-binding</keyword>
<dbReference type="EMBL" id="JWSY01000005">
    <property type="protein sequence ID" value="KIC59649.1"/>
    <property type="molecule type" value="Genomic_DNA"/>
</dbReference>
<evidence type="ECO:0000256" key="5">
    <source>
        <dbReference type="ARBA" id="ARBA00022605"/>
    </source>
</evidence>
<proteinExistence type="inferred from homology"/>
<feature type="active site" evidence="12">
    <location>
        <position position="109"/>
    </location>
</feature>
<feature type="binding site" evidence="12 13">
    <location>
        <position position="232"/>
    </location>
    <ligand>
        <name>Mg(2+)</name>
        <dbReference type="ChEBI" id="CHEBI:18420"/>
        <label>2</label>
    </ligand>
</feature>
<dbReference type="InterPro" id="IPR008927">
    <property type="entry name" value="6-PGluconate_DH-like_C_sf"/>
</dbReference>
<evidence type="ECO:0000256" key="8">
    <source>
        <dbReference type="ARBA" id="ARBA00022857"/>
    </source>
</evidence>
<dbReference type="Gene3D" id="6.10.240.10">
    <property type="match status" value="1"/>
</dbReference>
<dbReference type="GO" id="GO:0004455">
    <property type="term" value="F:ketol-acid reductoisomerase activity"/>
    <property type="evidence" value="ECO:0007669"/>
    <property type="project" value="UniProtKB-UniRule"/>
</dbReference>
<dbReference type="SUPFAM" id="SSF48179">
    <property type="entry name" value="6-phosphogluconate dehydrogenase C-terminal domain-like"/>
    <property type="match status" value="1"/>
</dbReference>
<evidence type="ECO:0000256" key="1">
    <source>
        <dbReference type="ARBA" id="ARBA00002172"/>
    </source>
</evidence>
<feature type="binding site" evidence="12">
    <location>
        <position position="49"/>
    </location>
    <ligand>
        <name>NADP(+)</name>
        <dbReference type="ChEBI" id="CHEBI:58349"/>
    </ligand>
</feature>
<evidence type="ECO:0000313" key="16">
    <source>
        <dbReference type="EMBL" id="KIC59649.1"/>
    </source>
</evidence>
<dbReference type="InterPro" id="IPR013023">
    <property type="entry name" value="KARI"/>
</dbReference>
<keyword evidence="16" id="KW-0413">Isomerase</keyword>
<name>A0A0B4CEI3_9CAUL</name>
<dbReference type="Pfam" id="PF07991">
    <property type="entry name" value="KARI_N"/>
    <property type="match status" value="1"/>
</dbReference>
<dbReference type="Proteomes" id="UP000031166">
    <property type="component" value="Unassembled WGS sequence"/>
</dbReference>
<comment type="pathway">
    <text evidence="3 12">Amino-acid biosynthesis; L-isoleucine biosynthesis; L-isoleucine from 2-oxobutanoate: step 2/4.</text>
</comment>
<accession>A0A0B4CEI3</accession>
<comment type="pathway">
    <text evidence="2 12">Amino-acid biosynthesis; L-valine biosynthesis; L-valine from pyruvate: step 2/4.</text>
</comment>
<dbReference type="GO" id="GO:0016853">
    <property type="term" value="F:isomerase activity"/>
    <property type="evidence" value="ECO:0007669"/>
    <property type="project" value="UniProtKB-KW"/>
</dbReference>
<comment type="caution">
    <text evidence="16">The sequence shown here is derived from an EMBL/GenBank/DDBJ whole genome shotgun (WGS) entry which is preliminary data.</text>
</comment>
<dbReference type="STRING" id="172043.RM53_04290"/>
<feature type="binding site" evidence="12">
    <location>
        <position position="135"/>
    </location>
    <ligand>
        <name>NADP(+)</name>
        <dbReference type="ChEBI" id="CHEBI:58349"/>
    </ligand>
</feature>
<dbReference type="EC" id="1.1.1.86" evidence="12"/>
<keyword evidence="5 12" id="KW-0028">Amino-acid biosynthesis</keyword>